<comment type="caution">
    <text evidence="1">The sequence shown here is derived from an EMBL/GenBank/DDBJ whole genome shotgun (WGS) entry which is preliminary data.</text>
</comment>
<dbReference type="Proteomes" id="UP001630127">
    <property type="component" value="Unassembled WGS sequence"/>
</dbReference>
<reference evidence="1 2" key="1">
    <citation type="submission" date="2024-11" db="EMBL/GenBank/DDBJ databases">
        <title>A near-complete genome assembly of Cinchona calisaya.</title>
        <authorList>
            <person name="Lian D.C."/>
            <person name="Zhao X.W."/>
            <person name="Wei L."/>
        </authorList>
    </citation>
    <scope>NUCLEOTIDE SEQUENCE [LARGE SCALE GENOMIC DNA]</scope>
    <source>
        <tissue evidence="1">Nenye</tissue>
    </source>
</reference>
<protein>
    <submittedName>
        <fullName evidence="1">Uncharacterized protein</fullName>
    </submittedName>
</protein>
<dbReference type="EMBL" id="JBJUIK010000014">
    <property type="protein sequence ID" value="KAL3504148.1"/>
    <property type="molecule type" value="Genomic_DNA"/>
</dbReference>
<evidence type="ECO:0000313" key="1">
    <source>
        <dbReference type="EMBL" id="KAL3504148.1"/>
    </source>
</evidence>
<evidence type="ECO:0000313" key="2">
    <source>
        <dbReference type="Proteomes" id="UP001630127"/>
    </source>
</evidence>
<organism evidence="1 2">
    <name type="scientific">Cinchona calisaya</name>
    <dbReference type="NCBI Taxonomy" id="153742"/>
    <lineage>
        <taxon>Eukaryota</taxon>
        <taxon>Viridiplantae</taxon>
        <taxon>Streptophyta</taxon>
        <taxon>Embryophyta</taxon>
        <taxon>Tracheophyta</taxon>
        <taxon>Spermatophyta</taxon>
        <taxon>Magnoliopsida</taxon>
        <taxon>eudicotyledons</taxon>
        <taxon>Gunneridae</taxon>
        <taxon>Pentapetalae</taxon>
        <taxon>asterids</taxon>
        <taxon>lamiids</taxon>
        <taxon>Gentianales</taxon>
        <taxon>Rubiaceae</taxon>
        <taxon>Cinchonoideae</taxon>
        <taxon>Cinchoneae</taxon>
        <taxon>Cinchona</taxon>
    </lineage>
</organism>
<keyword evidence="2" id="KW-1185">Reference proteome</keyword>
<sequence>MPDGDQPYYETKQDESNLLVVAKILLPDKEEEVEISASIGVDEINGSVQIVRGPNMADKVVLTRPNTEMVYHLKPLFVQGHLNRVPGARMKEDNGAAMNILPASMMNRLGKCIEDLILTNIMVSSFTGEATDIYGILPVEVTVKFQVVKMDLKPFMARVNATEAAYYHSNLGLHRIIKNKIEKKYCQDAEKMPWPSSTQRKQARRCKEEEKRGLAVYYTDTIFEMKEELTNYDAIDRLATHPVDLEKYVVQAIDDVVKINLGDGQKVGRYIFLPI</sequence>
<gene>
    <name evidence="1" type="ORF">ACH5RR_033989</name>
</gene>
<dbReference type="AlphaFoldDB" id="A0ABD2Y9K0"/>
<accession>A0ABD2Y9K0</accession>
<proteinExistence type="predicted"/>
<name>A0ABD2Y9K0_9GENT</name>